<dbReference type="PANTHER" id="PTHR39697">
    <property type="entry name" value="RICIN B LECTIN DOMAIN-CONTAINING PROTEIN-RELATED"/>
    <property type="match status" value="1"/>
</dbReference>
<reference evidence="1" key="1">
    <citation type="journal article" date="2020" name="Stud. Mycol.">
        <title>101 Dothideomycetes genomes: a test case for predicting lifestyles and emergence of pathogens.</title>
        <authorList>
            <person name="Haridas S."/>
            <person name="Albert R."/>
            <person name="Binder M."/>
            <person name="Bloem J."/>
            <person name="Labutti K."/>
            <person name="Salamov A."/>
            <person name="Andreopoulos B."/>
            <person name="Baker S."/>
            <person name="Barry K."/>
            <person name="Bills G."/>
            <person name="Bluhm B."/>
            <person name="Cannon C."/>
            <person name="Castanera R."/>
            <person name="Culley D."/>
            <person name="Daum C."/>
            <person name="Ezra D."/>
            <person name="Gonzalez J."/>
            <person name="Henrissat B."/>
            <person name="Kuo A."/>
            <person name="Liang C."/>
            <person name="Lipzen A."/>
            <person name="Lutzoni F."/>
            <person name="Magnuson J."/>
            <person name="Mondo S."/>
            <person name="Nolan M."/>
            <person name="Ohm R."/>
            <person name="Pangilinan J."/>
            <person name="Park H.-J."/>
            <person name="Ramirez L."/>
            <person name="Alfaro M."/>
            <person name="Sun H."/>
            <person name="Tritt A."/>
            <person name="Yoshinaga Y."/>
            <person name="Zwiers L.-H."/>
            <person name="Turgeon B."/>
            <person name="Goodwin S."/>
            <person name="Spatafora J."/>
            <person name="Crous P."/>
            <person name="Grigoriev I."/>
        </authorList>
    </citation>
    <scope>NUCLEOTIDE SEQUENCE</scope>
    <source>
        <strain evidence="1">CBS 113979</strain>
    </source>
</reference>
<dbReference type="EMBL" id="ML977151">
    <property type="protein sequence ID" value="KAF1987681.1"/>
    <property type="molecule type" value="Genomic_DNA"/>
</dbReference>
<dbReference type="AlphaFoldDB" id="A0A6G1H392"/>
<gene>
    <name evidence="1" type="ORF">K402DRAFT_43655</name>
</gene>
<dbReference type="PANTHER" id="PTHR39697:SF2">
    <property type="entry name" value="CYANOVIRIN-N DOMAIN-CONTAINING PROTEIN"/>
    <property type="match status" value="1"/>
</dbReference>
<name>A0A6G1H392_9PEZI</name>
<evidence type="ECO:0000313" key="2">
    <source>
        <dbReference type="Proteomes" id="UP000800041"/>
    </source>
</evidence>
<accession>A0A6G1H392</accession>
<sequence length="228" mass="25178">MSARAFLNTCYLTTSTTSTAIMSVSHFDQTTVLEDDKSSVWTSATPPESTIAELSNLKGLLVKTLAEKTAAEEKLAQMAKSPPKPTITVLKHGKVFQLRSLPSRGVLTLLGGDVVLAPEDTLGSTLWMCDEINGWFGFFNIASGKVLGRNAKDSLCCLVDNVHHWQYFIPKTTEDGTHILLMMMMRDGENFLVGRDASHGLVVVSPEATNVEILHWEFEYVKVEAIEW</sequence>
<protein>
    <submittedName>
        <fullName evidence="1">Uncharacterized protein</fullName>
    </submittedName>
</protein>
<organism evidence="1 2">
    <name type="scientific">Aulographum hederae CBS 113979</name>
    <dbReference type="NCBI Taxonomy" id="1176131"/>
    <lineage>
        <taxon>Eukaryota</taxon>
        <taxon>Fungi</taxon>
        <taxon>Dikarya</taxon>
        <taxon>Ascomycota</taxon>
        <taxon>Pezizomycotina</taxon>
        <taxon>Dothideomycetes</taxon>
        <taxon>Pleosporomycetidae</taxon>
        <taxon>Aulographales</taxon>
        <taxon>Aulographaceae</taxon>
    </lineage>
</organism>
<keyword evidence="2" id="KW-1185">Reference proteome</keyword>
<dbReference type="Proteomes" id="UP000800041">
    <property type="component" value="Unassembled WGS sequence"/>
</dbReference>
<dbReference type="OrthoDB" id="5289641at2759"/>
<evidence type="ECO:0000313" key="1">
    <source>
        <dbReference type="EMBL" id="KAF1987681.1"/>
    </source>
</evidence>
<proteinExistence type="predicted"/>